<protein>
    <submittedName>
        <fullName evidence="1">Uncharacterized protein</fullName>
    </submittedName>
</protein>
<sequence length="61" mass="7528">MSLIFLLRLDSFKSVIRVSDKLHTPLQFYVRRVYQTPLTLGRTNEKYTFYSVTRRFWPRRE</sequence>
<dbReference type="Proteomes" id="UP000038204">
    <property type="component" value="Unassembled WGS sequence"/>
</dbReference>
<evidence type="ECO:0000313" key="1">
    <source>
        <dbReference type="EMBL" id="CNH66302.1"/>
    </source>
</evidence>
<gene>
    <name evidence="1" type="ORF">ERS008667_01174</name>
</gene>
<dbReference type="EMBL" id="CQBK01000007">
    <property type="protein sequence ID" value="CNH66302.1"/>
    <property type="molecule type" value="Genomic_DNA"/>
</dbReference>
<accession>A0A0T9PI40</accession>
<organism evidence="1 2">
    <name type="scientific">Yersinia similis</name>
    <dbReference type="NCBI Taxonomy" id="367190"/>
    <lineage>
        <taxon>Bacteria</taxon>
        <taxon>Pseudomonadati</taxon>
        <taxon>Pseudomonadota</taxon>
        <taxon>Gammaproteobacteria</taxon>
        <taxon>Enterobacterales</taxon>
        <taxon>Yersiniaceae</taxon>
        <taxon>Yersinia</taxon>
    </lineage>
</organism>
<proteinExistence type="predicted"/>
<evidence type="ECO:0000313" key="2">
    <source>
        <dbReference type="Proteomes" id="UP000038204"/>
    </source>
</evidence>
<reference evidence="1 2" key="1">
    <citation type="submission" date="2015-03" db="EMBL/GenBank/DDBJ databases">
        <authorList>
            <person name="Murphy D."/>
        </authorList>
    </citation>
    <scope>NUCLEOTIDE SEQUENCE [LARGE SCALE GENOMIC DNA]</scope>
    <source>
        <strain evidence="1 2">Y233</strain>
    </source>
</reference>
<dbReference type="AlphaFoldDB" id="A0A0T9PI40"/>
<name>A0A0T9PI40_9GAMM</name>